<evidence type="ECO:0000313" key="1">
    <source>
        <dbReference type="EMBL" id="KZW00102.1"/>
    </source>
</evidence>
<dbReference type="GO" id="GO:0005737">
    <property type="term" value="C:cytoplasm"/>
    <property type="evidence" value="ECO:0007669"/>
    <property type="project" value="InterPro"/>
</dbReference>
<sequence length="290" mass="32014">MGLAADDLIQEFFSSFKDTGALSDLPSYTWTLSSNSARDHDRDKVLTVLDSAITSALYFASRSVGATESTTFLKADMLDYYSVSGCYVLKPWTYSIREAIQDQSVGFENAYFPMFVTPQVLEREKNHIEGFAPEAGLSELEEPIAIRPTSETAVYPYYARWSRAIAMGLRRFSRDGGDMRVQMACFQAHACADDLAQASSMRLSSHGPRRDTTQGHTALTPVITLSPPSSSTATRISDDIVEPVHALALNARRPRQLVRPQQTTFVQRPSPSQPGDEAIQLTLVLAFGND</sequence>
<dbReference type="AlphaFoldDB" id="A0A165N245"/>
<evidence type="ECO:0000313" key="2">
    <source>
        <dbReference type="Proteomes" id="UP000077266"/>
    </source>
</evidence>
<dbReference type="PANTHER" id="PTHR43382">
    <property type="entry name" value="PROLYL-TRNA SYNTHETASE"/>
    <property type="match status" value="1"/>
</dbReference>
<organism evidence="1 2">
    <name type="scientific">Exidia glandulosa HHB12029</name>
    <dbReference type="NCBI Taxonomy" id="1314781"/>
    <lineage>
        <taxon>Eukaryota</taxon>
        <taxon>Fungi</taxon>
        <taxon>Dikarya</taxon>
        <taxon>Basidiomycota</taxon>
        <taxon>Agaricomycotina</taxon>
        <taxon>Agaricomycetes</taxon>
        <taxon>Auriculariales</taxon>
        <taxon>Exidiaceae</taxon>
        <taxon>Exidia</taxon>
    </lineage>
</organism>
<dbReference type="PANTHER" id="PTHR43382:SF2">
    <property type="entry name" value="BIFUNCTIONAL GLUTAMATE_PROLINE--TRNA LIGASE"/>
    <property type="match status" value="1"/>
</dbReference>
<dbReference type="OrthoDB" id="1350766at2759"/>
<dbReference type="Proteomes" id="UP000077266">
    <property type="component" value="Unassembled WGS sequence"/>
</dbReference>
<dbReference type="InParanoid" id="A0A165N245"/>
<dbReference type="STRING" id="1314781.A0A165N245"/>
<accession>A0A165N245</accession>
<dbReference type="InterPro" id="IPR045864">
    <property type="entry name" value="aa-tRNA-synth_II/BPL/LPL"/>
</dbReference>
<name>A0A165N245_EXIGL</name>
<reference evidence="1 2" key="1">
    <citation type="journal article" date="2016" name="Mol. Biol. Evol.">
        <title>Comparative Genomics of Early-Diverging Mushroom-Forming Fungi Provides Insights into the Origins of Lignocellulose Decay Capabilities.</title>
        <authorList>
            <person name="Nagy L.G."/>
            <person name="Riley R."/>
            <person name="Tritt A."/>
            <person name="Adam C."/>
            <person name="Daum C."/>
            <person name="Floudas D."/>
            <person name="Sun H."/>
            <person name="Yadav J.S."/>
            <person name="Pangilinan J."/>
            <person name="Larsson K.H."/>
            <person name="Matsuura K."/>
            <person name="Barry K."/>
            <person name="Labutti K."/>
            <person name="Kuo R."/>
            <person name="Ohm R.A."/>
            <person name="Bhattacharya S.S."/>
            <person name="Shirouzu T."/>
            <person name="Yoshinaga Y."/>
            <person name="Martin F.M."/>
            <person name="Grigoriev I.V."/>
            <person name="Hibbett D.S."/>
        </authorList>
    </citation>
    <scope>NUCLEOTIDE SEQUENCE [LARGE SCALE GENOMIC DNA]</scope>
    <source>
        <strain evidence="1 2">HHB12029</strain>
    </source>
</reference>
<dbReference type="Gene3D" id="3.30.930.10">
    <property type="entry name" value="Bira Bifunctional Protein, Domain 2"/>
    <property type="match status" value="1"/>
</dbReference>
<dbReference type="EMBL" id="KV425903">
    <property type="protein sequence ID" value="KZW00102.1"/>
    <property type="molecule type" value="Genomic_DNA"/>
</dbReference>
<gene>
    <name evidence="1" type="ORF">EXIGLDRAFT_761966</name>
</gene>
<dbReference type="GO" id="GO:0004827">
    <property type="term" value="F:proline-tRNA ligase activity"/>
    <property type="evidence" value="ECO:0007669"/>
    <property type="project" value="InterPro"/>
</dbReference>
<dbReference type="GO" id="GO:0005524">
    <property type="term" value="F:ATP binding"/>
    <property type="evidence" value="ECO:0007669"/>
    <property type="project" value="InterPro"/>
</dbReference>
<dbReference type="GO" id="GO:0006433">
    <property type="term" value="P:prolyl-tRNA aminoacylation"/>
    <property type="evidence" value="ECO:0007669"/>
    <property type="project" value="InterPro"/>
</dbReference>
<dbReference type="InterPro" id="IPR004499">
    <property type="entry name" value="Pro-tRNA-ligase_IIa_arc-type"/>
</dbReference>
<protein>
    <submittedName>
        <fullName evidence="1">Uncharacterized protein</fullName>
    </submittedName>
</protein>
<proteinExistence type="predicted"/>
<dbReference type="SUPFAM" id="SSF55681">
    <property type="entry name" value="Class II aaRS and biotin synthetases"/>
    <property type="match status" value="1"/>
</dbReference>
<dbReference type="GO" id="GO:0017101">
    <property type="term" value="C:aminoacyl-tRNA synthetase multienzyme complex"/>
    <property type="evidence" value="ECO:0007669"/>
    <property type="project" value="TreeGrafter"/>
</dbReference>
<keyword evidence="2" id="KW-1185">Reference proteome</keyword>